<proteinExistence type="inferred from homology"/>
<evidence type="ECO:0000256" key="3">
    <source>
        <dbReference type="ARBA" id="ARBA00007106"/>
    </source>
</evidence>
<accession>A0A3Q9JKW9</accession>
<dbReference type="GO" id="GO:0047605">
    <property type="term" value="F:acetolactate decarboxylase activity"/>
    <property type="evidence" value="ECO:0007669"/>
    <property type="project" value="UniProtKB-UniRule"/>
</dbReference>
<dbReference type="Gene3D" id="3.30.1330.80">
    <property type="entry name" value="Hypothetical protein, similar to alpha- acetolactate decarboxylase, domain 2"/>
    <property type="match status" value="2"/>
</dbReference>
<evidence type="ECO:0000256" key="5">
    <source>
        <dbReference type="ARBA" id="ARBA00020164"/>
    </source>
</evidence>
<keyword evidence="7 9" id="KW-0005">Acetoin biosynthesis</keyword>
<dbReference type="SUPFAM" id="SSF117856">
    <property type="entry name" value="AF0104/ALDC/Ptd012-like"/>
    <property type="match status" value="1"/>
</dbReference>
<evidence type="ECO:0000256" key="1">
    <source>
        <dbReference type="ARBA" id="ARBA00001784"/>
    </source>
</evidence>
<evidence type="ECO:0000313" key="10">
    <source>
        <dbReference type="EMBL" id="AZS51925.1"/>
    </source>
</evidence>
<dbReference type="Proteomes" id="UP000273143">
    <property type="component" value="Chromosome"/>
</dbReference>
<evidence type="ECO:0000256" key="4">
    <source>
        <dbReference type="ARBA" id="ARBA00013204"/>
    </source>
</evidence>
<keyword evidence="6 9" id="KW-0210">Decarboxylase</keyword>
<dbReference type="Pfam" id="PF03306">
    <property type="entry name" value="AAL_decarboxy"/>
    <property type="match status" value="1"/>
</dbReference>
<dbReference type="PANTHER" id="PTHR35524:SF1">
    <property type="entry name" value="ALPHA-ACETOLACTATE DECARBOXYLASE"/>
    <property type="match status" value="1"/>
</dbReference>
<evidence type="ECO:0000256" key="8">
    <source>
        <dbReference type="ARBA" id="ARBA00023239"/>
    </source>
</evidence>
<sequence>MKKQISQFSGINALMGGVFEGLFPISEIKKHGDFGLGCSDGLAGEVTIDSCHFLEAKGSKGLRLMTDAEKLPFAQITTFVPDKQATFNHLLSKDTLYQELANYTLLDNVFLAVKLEGVFDTLKIRRPSEHDKPCKTALEVAELQIVDNLTHIEGTLIGFWTPEFFQNISVAGFHLHFINKEKSIGGHVIDFSIKQGTLAYEVKHSLNIELSDKEVYLKHDLKIEDMDKIIKKVEN</sequence>
<dbReference type="PANTHER" id="PTHR35524">
    <property type="entry name" value="ALPHA-ACETOLACTATE DECARBOXYLASE"/>
    <property type="match status" value="1"/>
</dbReference>
<evidence type="ECO:0000256" key="6">
    <source>
        <dbReference type="ARBA" id="ARBA00022793"/>
    </source>
</evidence>
<dbReference type="NCBIfam" id="TIGR01252">
    <property type="entry name" value="acetolac_decarb"/>
    <property type="match status" value="1"/>
</dbReference>
<evidence type="ECO:0000313" key="11">
    <source>
        <dbReference type="Proteomes" id="UP000273143"/>
    </source>
</evidence>
<dbReference type="EMBL" id="CP029822">
    <property type="protein sequence ID" value="AZS51925.1"/>
    <property type="molecule type" value="Genomic_DNA"/>
</dbReference>
<keyword evidence="8 9" id="KW-0456">Lyase</keyword>
<dbReference type="InterPro" id="IPR005128">
    <property type="entry name" value="Acetolactate_a_deCO2ase"/>
</dbReference>
<keyword evidence="11" id="KW-1185">Reference proteome</keyword>
<dbReference type="KEGG" id="emo:DM558_14630"/>
<dbReference type="CDD" id="cd17299">
    <property type="entry name" value="acetolactate_decarboxylase"/>
    <property type="match status" value="1"/>
</dbReference>
<dbReference type="AlphaFoldDB" id="A0A3Q9JKW9"/>
<reference evidence="11" key="1">
    <citation type="submission" date="2018-06" db="EMBL/GenBank/DDBJ databases">
        <title>Complete genome of Pseudomonas insecticola strain QZS01.</title>
        <authorList>
            <person name="Wang J."/>
            <person name="Su Q."/>
        </authorList>
    </citation>
    <scope>NUCLEOTIDE SEQUENCE [LARGE SCALE GENOMIC DNA]</scope>
    <source>
        <strain evidence="11">QZS01</strain>
    </source>
</reference>
<comment type="catalytic activity">
    <reaction evidence="1 9">
        <text>(2S)-2-acetolactate + H(+) = (R)-acetoin + CO2</text>
        <dbReference type="Rhea" id="RHEA:21580"/>
        <dbReference type="ChEBI" id="CHEBI:15378"/>
        <dbReference type="ChEBI" id="CHEBI:15686"/>
        <dbReference type="ChEBI" id="CHEBI:16526"/>
        <dbReference type="ChEBI" id="CHEBI:58476"/>
        <dbReference type="EC" id="4.1.1.5"/>
    </reaction>
</comment>
<dbReference type="UniPathway" id="UPA00626">
    <property type="reaction ID" value="UER00678"/>
</dbReference>
<dbReference type="EC" id="4.1.1.5" evidence="4 9"/>
<evidence type="ECO:0000256" key="9">
    <source>
        <dbReference type="PIRNR" id="PIRNR001332"/>
    </source>
</evidence>
<gene>
    <name evidence="10" type="primary">budA</name>
    <name evidence="10" type="ORF">DM558_14630</name>
</gene>
<dbReference type="PIRSF" id="PIRSF001332">
    <property type="entry name" value="Acetolac_decarb"/>
    <property type="match status" value="1"/>
</dbReference>
<organism evidence="10 11">
    <name type="scientific">Entomomonas moraniae</name>
    <dbReference type="NCBI Taxonomy" id="2213226"/>
    <lineage>
        <taxon>Bacteria</taxon>
        <taxon>Pseudomonadati</taxon>
        <taxon>Pseudomonadota</taxon>
        <taxon>Gammaproteobacteria</taxon>
        <taxon>Pseudomonadales</taxon>
        <taxon>Pseudomonadaceae</taxon>
        <taxon>Entomomonas</taxon>
    </lineage>
</organism>
<dbReference type="GO" id="GO:0045151">
    <property type="term" value="P:acetoin biosynthetic process"/>
    <property type="evidence" value="ECO:0007669"/>
    <property type="project" value="UniProtKB-UniRule"/>
</dbReference>
<name>A0A3Q9JKW9_9GAMM</name>
<evidence type="ECO:0000256" key="2">
    <source>
        <dbReference type="ARBA" id="ARBA00005170"/>
    </source>
</evidence>
<evidence type="ECO:0000256" key="7">
    <source>
        <dbReference type="ARBA" id="ARBA00023061"/>
    </source>
</evidence>
<comment type="similarity">
    <text evidence="3 9">Belongs to the alpha-acetolactate decarboxylase family.</text>
</comment>
<protein>
    <recommendedName>
        <fullName evidence="5 9">Alpha-acetolactate decarboxylase</fullName>
        <ecNumber evidence="4 9">4.1.1.5</ecNumber>
    </recommendedName>
</protein>
<comment type="pathway">
    <text evidence="2 9">Polyol metabolism; (R,R)-butane-2,3-diol biosynthesis; (R,R)-butane-2,3-diol from pyruvate: step 2/3.</text>
</comment>
<dbReference type="RefSeq" id="WP_127164596.1">
    <property type="nucleotide sequence ID" value="NZ_CP029822.1"/>
</dbReference>